<protein>
    <submittedName>
        <fullName evidence="2">Transporter substrate-binding domain-containing protein</fullName>
    </submittedName>
</protein>
<evidence type="ECO:0000256" key="1">
    <source>
        <dbReference type="SAM" id="SignalP"/>
    </source>
</evidence>
<comment type="caution">
    <text evidence="2">The sequence shown here is derived from an EMBL/GenBank/DDBJ whole genome shotgun (WGS) entry which is preliminary data.</text>
</comment>
<reference evidence="2 3" key="1">
    <citation type="submission" date="2024-03" db="EMBL/GenBank/DDBJ databases">
        <title>Pseudoalteromonas qingdaonensis sp. nov., isolated from the intestines of marine benthic organisms.</title>
        <authorList>
            <person name="Lin X."/>
            <person name="Fang S."/>
            <person name="Hu X."/>
        </authorList>
    </citation>
    <scope>NUCLEOTIDE SEQUENCE [LARGE SCALE GENOMIC DNA]</scope>
    <source>
        <strain evidence="2 3">YIC-827</strain>
    </source>
</reference>
<proteinExistence type="predicted"/>
<name>A0ABU9MTD5_9GAMM</name>
<accession>A0ABU9MTD5</accession>
<dbReference type="EMBL" id="JBCGCU010000003">
    <property type="protein sequence ID" value="MEM0514559.1"/>
    <property type="molecule type" value="Genomic_DNA"/>
</dbReference>
<dbReference type="SUPFAM" id="SSF53850">
    <property type="entry name" value="Periplasmic binding protein-like II"/>
    <property type="match status" value="1"/>
</dbReference>
<keyword evidence="1" id="KW-0732">Signal</keyword>
<evidence type="ECO:0000313" key="2">
    <source>
        <dbReference type="EMBL" id="MEM0514559.1"/>
    </source>
</evidence>
<sequence length="304" mass="33724">MFSVRIQGMLLLLLATSWPFMCGAATDKVTQVTLEYRLDNQNYSYTGIWQGATLSFDGGRERKAVVATLNWPPYIGRQECQGGWLLQYMAAVIIQAGYNPEFRFLPWARAVRMAELGHVDILAPEYEIEASAPSDVVLGNTRLQHLALSSPYAHTPVHYISAAKASLTQAPEPKSLSDYAIGVVRGYQNSPEVDQVLDSGRVIVQQAIDDGQNLQLLLNDRVNLILADPLVIATLAKRQGIDEGSYRVLQPAIAKQPLYFALSTARPQWQGLMTDINSSITKMQKQALRTQLISRLTQVCPAYN</sequence>
<feature type="signal peptide" evidence="1">
    <location>
        <begin position="1"/>
        <end position="24"/>
    </location>
</feature>
<organism evidence="2 3">
    <name type="scientific">Pseudoalteromonas qingdaonensis</name>
    <dbReference type="NCBI Taxonomy" id="3131913"/>
    <lineage>
        <taxon>Bacteria</taxon>
        <taxon>Pseudomonadati</taxon>
        <taxon>Pseudomonadota</taxon>
        <taxon>Gammaproteobacteria</taxon>
        <taxon>Alteromonadales</taxon>
        <taxon>Pseudoalteromonadaceae</taxon>
        <taxon>Pseudoalteromonas</taxon>
    </lineage>
</organism>
<dbReference type="RefSeq" id="WP_342676439.1">
    <property type="nucleotide sequence ID" value="NZ_JBCGCU010000003.1"/>
</dbReference>
<keyword evidence="3" id="KW-1185">Reference proteome</keyword>
<gene>
    <name evidence="2" type="ORF">WCN91_03745</name>
</gene>
<dbReference type="Gene3D" id="3.40.190.10">
    <property type="entry name" value="Periplasmic binding protein-like II"/>
    <property type="match status" value="2"/>
</dbReference>
<evidence type="ECO:0000313" key="3">
    <source>
        <dbReference type="Proteomes" id="UP001447008"/>
    </source>
</evidence>
<dbReference type="Proteomes" id="UP001447008">
    <property type="component" value="Unassembled WGS sequence"/>
</dbReference>
<feature type="chain" id="PRO_5046553002" evidence="1">
    <location>
        <begin position="25"/>
        <end position="304"/>
    </location>
</feature>